<gene>
    <name evidence="1" type="ORF">P280DRAFT_480780</name>
</gene>
<dbReference type="EMBL" id="MU006785">
    <property type="protein sequence ID" value="KAF2640324.1"/>
    <property type="molecule type" value="Genomic_DNA"/>
</dbReference>
<dbReference type="OrthoDB" id="426293at2759"/>
<dbReference type="AlphaFoldDB" id="A0A6A6S260"/>
<protein>
    <submittedName>
        <fullName evidence="1">Uncharacterized protein</fullName>
    </submittedName>
</protein>
<dbReference type="Proteomes" id="UP000799753">
    <property type="component" value="Unassembled WGS sequence"/>
</dbReference>
<sequence>MVGGDIIHSEVENPDPEAEPFMWHTGNDGDLGNWCLEYGASVFLRDQNPLRKGVLTKSQSAAASATVETFEMLRPKNAPWVGGPYILLYRQQQFQYMARQYAERMAMVLRLIDVFGLNINALDQIPGPSKQGHTYPPICYLAFENSLGNTTHPTPEFEVLFMKLLRKTWRHGGRRK</sequence>
<evidence type="ECO:0000313" key="1">
    <source>
        <dbReference type="EMBL" id="KAF2640324.1"/>
    </source>
</evidence>
<evidence type="ECO:0000313" key="2">
    <source>
        <dbReference type="Proteomes" id="UP000799753"/>
    </source>
</evidence>
<proteinExistence type="predicted"/>
<name>A0A6A6S260_9PLEO</name>
<organism evidence="1 2">
    <name type="scientific">Massarina eburnea CBS 473.64</name>
    <dbReference type="NCBI Taxonomy" id="1395130"/>
    <lineage>
        <taxon>Eukaryota</taxon>
        <taxon>Fungi</taxon>
        <taxon>Dikarya</taxon>
        <taxon>Ascomycota</taxon>
        <taxon>Pezizomycotina</taxon>
        <taxon>Dothideomycetes</taxon>
        <taxon>Pleosporomycetidae</taxon>
        <taxon>Pleosporales</taxon>
        <taxon>Massarineae</taxon>
        <taxon>Massarinaceae</taxon>
        <taxon>Massarina</taxon>
    </lineage>
</organism>
<accession>A0A6A6S260</accession>
<keyword evidence="2" id="KW-1185">Reference proteome</keyword>
<reference evidence="1" key="1">
    <citation type="journal article" date="2020" name="Stud. Mycol.">
        <title>101 Dothideomycetes genomes: a test case for predicting lifestyles and emergence of pathogens.</title>
        <authorList>
            <person name="Haridas S."/>
            <person name="Albert R."/>
            <person name="Binder M."/>
            <person name="Bloem J."/>
            <person name="Labutti K."/>
            <person name="Salamov A."/>
            <person name="Andreopoulos B."/>
            <person name="Baker S."/>
            <person name="Barry K."/>
            <person name="Bills G."/>
            <person name="Bluhm B."/>
            <person name="Cannon C."/>
            <person name="Castanera R."/>
            <person name="Culley D."/>
            <person name="Daum C."/>
            <person name="Ezra D."/>
            <person name="Gonzalez J."/>
            <person name="Henrissat B."/>
            <person name="Kuo A."/>
            <person name="Liang C."/>
            <person name="Lipzen A."/>
            <person name="Lutzoni F."/>
            <person name="Magnuson J."/>
            <person name="Mondo S."/>
            <person name="Nolan M."/>
            <person name="Ohm R."/>
            <person name="Pangilinan J."/>
            <person name="Park H.-J."/>
            <person name="Ramirez L."/>
            <person name="Alfaro M."/>
            <person name="Sun H."/>
            <person name="Tritt A."/>
            <person name="Yoshinaga Y."/>
            <person name="Zwiers L.-H."/>
            <person name="Turgeon B."/>
            <person name="Goodwin S."/>
            <person name="Spatafora J."/>
            <person name="Crous P."/>
            <person name="Grigoriev I."/>
        </authorList>
    </citation>
    <scope>NUCLEOTIDE SEQUENCE</scope>
    <source>
        <strain evidence="1">CBS 473.64</strain>
    </source>
</reference>